<dbReference type="GO" id="GO:0000976">
    <property type="term" value="F:transcription cis-regulatory region binding"/>
    <property type="evidence" value="ECO:0007669"/>
    <property type="project" value="TreeGrafter"/>
</dbReference>
<organism evidence="6 7">
    <name type="scientific">Roseomonas indoligenes</name>
    <dbReference type="NCBI Taxonomy" id="2820811"/>
    <lineage>
        <taxon>Bacteria</taxon>
        <taxon>Pseudomonadati</taxon>
        <taxon>Pseudomonadota</taxon>
        <taxon>Alphaproteobacteria</taxon>
        <taxon>Acetobacterales</taxon>
        <taxon>Roseomonadaceae</taxon>
        <taxon>Roseomonas</taxon>
    </lineage>
</organism>
<dbReference type="InterPro" id="IPR009057">
    <property type="entry name" value="Homeodomain-like_sf"/>
</dbReference>
<comment type="caution">
    <text evidence="6">The sequence shown here is derived from an EMBL/GenBank/DDBJ whole genome shotgun (WGS) entry which is preliminary data.</text>
</comment>
<accession>A0A940MY47</accession>
<dbReference type="EMBL" id="JAGIZA010000009">
    <property type="protein sequence ID" value="MBP0494241.1"/>
    <property type="molecule type" value="Genomic_DNA"/>
</dbReference>
<dbReference type="Gene3D" id="1.10.357.10">
    <property type="entry name" value="Tetracycline Repressor, domain 2"/>
    <property type="match status" value="1"/>
</dbReference>
<dbReference type="PANTHER" id="PTHR30055">
    <property type="entry name" value="HTH-TYPE TRANSCRIPTIONAL REGULATOR RUTR"/>
    <property type="match status" value="1"/>
</dbReference>
<dbReference type="Pfam" id="PF00440">
    <property type="entry name" value="TetR_N"/>
    <property type="match status" value="1"/>
</dbReference>
<keyword evidence="1" id="KW-0805">Transcription regulation</keyword>
<dbReference type="PROSITE" id="PS50977">
    <property type="entry name" value="HTH_TETR_2"/>
    <property type="match status" value="1"/>
</dbReference>
<name>A0A940MY47_9PROT</name>
<reference evidence="6" key="1">
    <citation type="submission" date="2021-03" db="EMBL/GenBank/DDBJ databases">
        <authorList>
            <person name="So Y."/>
        </authorList>
    </citation>
    <scope>NUCLEOTIDE SEQUENCE</scope>
    <source>
        <strain evidence="6">SG15</strain>
    </source>
</reference>
<evidence type="ECO:0000313" key="7">
    <source>
        <dbReference type="Proteomes" id="UP000677537"/>
    </source>
</evidence>
<dbReference type="AlphaFoldDB" id="A0A940MY47"/>
<keyword evidence="3" id="KW-0804">Transcription</keyword>
<feature type="domain" description="HTH tetR-type" evidence="5">
    <location>
        <begin position="1"/>
        <end position="54"/>
    </location>
</feature>
<dbReference type="Proteomes" id="UP000677537">
    <property type="component" value="Unassembled WGS sequence"/>
</dbReference>
<evidence type="ECO:0000313" key="6">
    <source>
        <dbReference type="EMBL" id="MBP0494241.1"/>
    </source>
</evidence>
<dbReference type="GO" id="GO:0003700">
    <property type="term" value="F:DNA-binding transcription factor activity"/>
    <property type="evidence" value="ECO:0007669"/>
    <property type="project" value="TreeGrafter"/>
</dbReference>
<dbReference type="Pfam" id="PF14246">
    <property type="entry name" value="TetR_C_7"/>
    <property type="match status" value="1"/>
</dbReference>
<evidence type="ECO:0000256" key="1">
    <source>
        <dbReference type="ARBA" id="ARBA00023015"/>
    </source>
</evidence>
<evidence type="ECO:0000256" key="4">
    <source>
        <dbReference type="PROSITE-ProRule" id="PRU00335"/>
    </source>
</evidence>
<dbReference type="PANTHER" id="PTHR30055:SF234">
    <property type="entry name" value="HTH-TYPE TRANSCRIPTIONAL REGULATOR BETI"/>
    <property type="match status" value="1"/>
</dbReference>
<proteinExistence type="predicted"/>
<dbReference type="InterPro" id="IPR039536">
    <property type="entry name" value="TetR_C_Proteobacteria"/>
</dbReference>
<gene>
    <name evidence="6" type="ORF">J5Y10_15750</name>
</gene>
<keyword evidence="2 4" id="KW-0238">DNA-binding</keyword>
<evidence type="ECO:0000256" key="3">
    <source>
        <dbReference type="ARBA" id="ARBA00023163"/>
    </source>
</evidence>
<evidence type="ECO:0000259" key="5">
    <source>
        <dbReference type="PROSITE" id="PS50977"/>
    </source>
</evidence>
<keyword evidence="7" id="KW-1185">Reference proteome</keyword>
<feature type="DNA-binding region" description="H-T-H motif" evidence="4">
    <location>
        <begin position="17"/>
        <end position="36"/>
    </location>
</feature>
<dbReference type="RefSeq" id="WP_209374986.1">
    <property type="nucleotide sequence ID" value="NZ_JAGIZA010000009.1"/>
</dbReference>
<dbReference type="SUPFAM" id="SSF46689">
    <property type="entry name" value="Homeodomain-like"/>
    <property type="match status" value="1"/>
</dbReference>
<dbReference type="InterPro" id="IPR050109">
    <property type="entry name" value="HTH-type_TetR-like_transc_reg"/>
</dbReference>
<sequence>MAAAEAAFVAQGFRLTTMDTVARGAGCSKKTLYKLFNSKEELFQELLATSRRAFERLPVATTLPPEEALEAFLADLAAMILRDSHIALTRIAVAEAGQLPRPLPAPAGEPEIARLALDDYLAELGRTGAYDMPDPAEAARMLIGMALGAFHHELLAGLEARVPEDTLARRIRTSVRIFLLGCRAPVAMA</sequence>
<protein>
    <submittedName>
        <fullName evidence="6">TetR/AcrR family transcriptional regulator</fullName>
    </submittedName>
</protein>
<evidence type="ECO:0000256" key="2">
    <source>
        <dbReference type="ARBA" id="ARBA00023125"/>
    </source>
</evidence>
<dbReference type="InterPro" id="IPR001647">
    <property type="entry name" value="HTH_TetR"/>
</dbReference>